<feature type="region of interest" description="Disordered" evidence="10">
    <location>
        <begin position="318"/>
        <end position="348"/>
    </location>
</feature>
<feature type="compositionally biased region" description="Low complexity" evidence="10">
    <location>
        <begin position="371"/>
        <end position="389"/>
    </location>
</feature>
<sequence>MASPPTAGGHLLSNETSGVKKCGYLRKQKHGHRRFFVLRELTERCPARLEYYESEKKWRNKSAPKRVITLDSCLCVNKRADAKHKHLVALYTKDEYFAVAADNEQEQESWYAVLTELIAEGKVYDSPTSTSSLVGFEDTSYGLVTPATSAYKEVWQVNLKPKGLGQVKNLTGVYRLCLSSRTISFVKLNSDTAAVSLQLMNIRRCGHSDNFFFIEVGRSAVTGPGEFWMQAEDPVVAQNIHETILGAMKAMKELSEFRPRSKSQSASTNPISVPTRRNLNNLPPSQTGLVRRSRTESLAATSPGRKFASCRIRTASEGDGSVTLPASLSVPVNGSPTSPNSGNHLSRSHTLISGRTCRMIESSSNLHHSRSMPVSNSPPAASSPISVSPKGGAGTFTPDKVRRPFSCSASISGSLSDTGFMLCEDYSSSPGDPRFLPLTRSDTPDSLSSTPPSRDIGDPCDYMLMEGTHSSRAGACNDFLTFDKVYRKRTHSLTTPRQQRVVAPLSSASLDEYTLMRMAHGQNLHSASPKVCYPEDYGDIEIGSSRSSSSNLADDGYMPMTPGVASQSGKVDNYVPMSPMCVSAPKQIINPRVHPQAAANGGFKTNSPCSSSLEDNGYMRMWCGSRSSMDSPDRHGEYMNMSPGNPPPLQTPPDYYPGLLAGEAAPARAVYQAGSLTLPAKVPGPKPEDSSQYVLMSPQSSRQRTSDADYYSVMQPVVVRHSRPETLSYRGRLGRPNRLSLDTLRTLPSMNEHPLPGEPRSPGEYINIDFSSAQYSPPSTISGESQSSSLGSSGGGPGRSSLTDYINVETSSTSHKQAPAERLDTLPELSPCPCSEDSVFRLEAEKRSQGLCDEAKSDYSEITFEMTSSPPQLVPQITAGKASMERRIQLQDKGVPESIGVFLIGTASSTLDPDCSAKVIRANLQGRRRHSSETFSSTATVTPVFPSFARGDAMKRHSSVENISSRSSEGSDDEYGSPVIQQSSAGYSNGLNYIALNLLETRNGEKCEDLTGFKPASSCKGGINGLHSTPYVCLGFKEAATTAKG</sequence>
<dbReference type="PROSITE" id="PS51064">
    <property type="entry name" value="IRS_PTB"/>
    <property type="match status" value="1"/>
</dbReference>
<keyword evidence="3" id="KW-0963">Cytoplasm</keyword>
<feature type="compositionally biased region" description="Polar residues" evidence="10">
    <location>
        <begin position="262"/>
        <end position="288"/>
    </location>
</feature>
<dbReference type="PRINTS" id="PR00628">
    <property type="entry name" value="INSULINRSI"/>
</dbReference>
<proteinExistence type="predicted"/>
<dbReference type="InterPro" id="IPR039011">
    <property type="entry name" value="IRS"/>
</dbReference>
<reference evidence="13" key="2">
    <citation type="submission" date="2025-08" db="UniProtKB">
        <authorList>
            <consortium name="Ensembl"/>
        </authorList>
    </citation>
    <scope>IDENTIFICATION</scope>
</reference>
<protein>
    <recommendedName>
        <fullName evidence="9">Insulin receptor substrate 2</fullName>
    </recommendedName>
</protein>
<reference evidence="14" key="1">
    <citation type="journal article" date="2004" name="Nature">
        <title>Genome duplication in the teleost fish Tetraodon nigroviridis reveals the early vertebrate proto-karyotype.</title>
        <authorList>
            <person name="Jaillon O."/>
            <person name="Aury J.-M."/>
            <person name="Brunet F."/>
            <person name="Petit J.-L."/>
            <person name="Stange-Thomann N."/>
            <person name="Mauceli E."/>
            <person name="Bouneau L."/>
            <person name="Fischer C."/>
            <person name="Ozouf-Costaz C."/>
            <person name="Bernot A."/>
            <person name="Nicaud S."/>
            <person name="Jaffe D."/>
            <person name="Fisher S."/>
            <person name="Lutfalla G."/>
            <person name="Dossat C."/>
            <person name="Segurens B."/>
            <person name="Dasilva C."/>
            <person name="Salanoubat M."/>
            <person name="Levy M."/>
            <person name="Boudet N."/>
            <person name="Castellano S."/>
            <person name="Anthouard V."/>
            <person name="Jubin C."/>
            <person name="Castelli V."/>
            <person name="Katinka M."/>
            <person name="Vacherie B."/>
            <person name="Biemont C."/>
            <person name="Skalli Z."/>
            <person name="Cattolico L."/>
            <person name="Poulain J."/>
            <person name="De Berardinis V."/>
            <person name="Cruaud C."/>
            <person name="Duprat S."/>
            <person name="Brottier P."/>
            <person name="Coutanceau J.-P."/>
            <person name="Gouzy J."/>
            <person name="Parra G."/>
            <person name="Lardier G."/>
            <person name="Chapple C."/>
            <person name="McKernan K.J."/>
            <person name="McEwan P."/>
            <person name="Bosak S."/>
            <person name="Kellis M."/>
            <person name="Volff J.-N."/>
            <person name="Guigo R."/>
            <person name="Zody M.C."/>
            <person name="Mesirov J."/>
            <person name="Lindblad-Toh K."/>
            <person name="Birren B."/>
            <person name="Nusbaum C."/>
            <person name="Kahn D."/>
            <person name="Robinson-Rechavi M."/>
            <person name="Laudet V."/>
            <person name="Schachter V."/>
            <person name="Quetier F."/>
            <person name="Saurin W."/>
            <person name="Scarpelli C."/>
            <person name="Wincker P."/>
            <person name="Lander E.S."/>
            <person name="Weissenbach J."/>
            <person name="Roest Crollius H."/>
        </authorList>
    </citation>
    <scope>NUCLEOTIDE SEQUENCE [LARGE SCALE GENOMIC DNA]</scope>
</reference>
<reference evidence="13" key="3">
    <citation type="submission" date="2025-09" db="UniProtKB">
        <authorList>
            <consortium name="Ensembl"/>
        </authorList>
    </citation>
    <scope>IDENTIFICATION</scope>
</reference>
<dbReference type="GO" id="GO:0005158">
    <property type="term" value="F:insulin receptor binding"/>
    <property type="evidence" value="ECO:0007669"/>
    <property type="project" value="InterPro"/>
</dbReference>
<dbReference type="HOGENOM" id="CLU_004902_2_0_1"/>
<accession>H3CYB8</accession>
<dbReference type="GO" id="GO:0043548">
    <property type="term" value="F:phosphatidylinositol 3-kinase binding"/>
    <property type="evidence" value="ECO:0007669"/>
    <property type="project" value="TreeGrafter"/>
</dbReference>
<dbReference type="PANTHER" id="PTHR10614:SF7">
    <property type="entry name" value="INSULIN RECEPTOR SUBSTRATE 2"/>
    <property type="match status" value="1"/>
</dbReference>
<name>H3CYB8_TETNG</name>
<organism evidence="13 14">
    <name type="scientific">Tetraodon nigroviridis</name>
    <name type="common">Spotted green pufferfish</name>
    <name type="synonym">Chelonodon nigroviridis</name>
    <dbReference type="NCBI Taxonomy" id="99883"/>
    <lineage>
        <taxon>Eukaryota</taxon>
        <taxon>Metazoa</taxon>
        <taxon>Chordata</taxon>
        <taxon>Craniata</taxon>
        <taxon>Vertebrata</taxon>
        <taxon>Euteleostomi</taxon>
        <taxon>Actinopterygii</taxon>
        <taxon>Neopterygii</taxon>
        <taxon>Teleostei</taxon>
        <taxon>Neoteleostei</taxon>
        <taxon>Acanthomorphata</taxon>
        <taxon>Eupercaria</taxon>
        <taxon>Tetraodontiformes</taxon>
        <taxon>Tetradontoidea</taxon>
        <taxon>Tetraodontidae</taxon>
        <taxon>Tetraodon</taxon>
    </lineage>
</organism>
<feature type="region of interest" description="Disordered" evidence="10">
    <location>
        <begin position="364"/>
        <end position="399"/>
    </location>
</feature>
<dbReference type="Gene3D" id="2.30.29.30">
    <property type="entry name" value="Pleckstrin-homology domain (PH domain)/Phosphotyrosine-binding domain (PTB)"/>
    <property type="match status" value="2"/>
</dbReference>
<dbReference type="CDD" id="cd01257">
    <property type="entry name" value="PH_IRS"/>
    <property type="match status" value="1"/>
</dbReference>
<keyword evidence="14" id="KW-1185">Reference proteome</keyword>
<dbReference type="Pfam" id="PF02174">
    <property type="entry name" value="IRS"/>
    <property type="match status" value="1"/>
</dbReference>
<keyword evidence="6" id="KW-0832">Ubl conjugation</keyword>
<dbReference type="Ensembl" id="ENSTNIT00000013445.1">
    <property type="protein sequence ID" value="ENSTNIP00000013253.1"/>
    <property type="gene ID" value="ENSTNIG00000010347.1"/>
</dbReference>
<dbReference type="GO" id="GO:0035591">
    <property type="term" value="F:signaling adaptor activity"/>
    <property type="evidence" value="ECO:0007669"/>
    <property type="project" value="UniProtKB-ARBA"/>
</dbReference>
<dbReference type="PROSITE" id="PS50003">
    <property type="entry name" value="PH_DOMAIN"/>
    <property type="match status" value="1"/>
</dbReference>
<dbReference type="Pfam" id="PF00169">
    <property type="entry name" value="PH"/>
    <property type="match status" value="1"/>
</dbReference>
<feature type="region of interest" description="Disordered" evidence="10">
    <location>
        <begin position="433"/>
        <end position="457"/>
    </location>
</feature>
<keyword evidence="7" id="KW-0807">Transducer</keyword>
<evidence type="ECO:0000256" key="7">
    <source>
        <dbReference type="ARBA" id="ARBA00023224"/>
    </source>
</evidence>
<dbReference type="Proteomes" id="UP000007303">
    <property type="component" value="Unassembled WGS sequence"/>
</dbReference>
<feature type="region of interest" description="Disordered" evidence="10">
    <location>
        <begin position="956"/>
        <end position="981"/>
    </location>
</feature>
<evidence type="ECO:0000256" key="2">
    <source>
        <dbReference type="ARBA" id="ARBA00022481"/>
    </source>
</evidence>
<feature type="region of interest" description="Disordered" evidence="10">
    <location>
        <begin position="255"/>
        <end position="305"/>
    </location>
</feature>
<evidence type="ECO:0000256" key="5">
    <source>
        <dbReference type="ARBA" id="ARBA00022553"/>
    </source>
</evidence>
<dbReference type="PANTHER" id="PTHR10614">
    <property type="entry name" value="INSULIN RECEPTOR SUBSTRATE"/>
    <property type="match status" value="1"/>
</dbReference>
<feature type="domain" description="IRS-type PTB" evidence="12">
    <location>
        <begin position="151"/>
        <end position="255"/>
    </location>
</feature>
<dbReference type="InterPro" id="IPR001849">
    <property type="entry name" value="PH_domain"/>
</dbReference>
<feature type="compositionally biased region" description="Polar residues" evidence="10">
    <location>
        <begin position="690"/>
        <end position="703"/>
    </location>
</feature>
<feature type="compositionally biased region" description="Low complexity" evidence="10">
    <location>
        <begin position="776"/>
        <end position="791"/>
    </location>
</feature>
<dbReference type="FunFam" id="2.30.29.30:FF:000029">
    <property type="entry name" value="Insulin receptor substrate 1"/>
    <property type="match status" value="1"/>
</dbReference>
<evidence type="ECO:0000256" key="3">
    <source>
        <dbReference type="ARBA" id="ARBA00022490"/>
    </source>
</evidence>
<dbReference type="SMART" id="SM01244">
    <property type="entry name" value="IRS"/>
    <property type="match status" value="1"/>
</dbReference>
<feature type="compositionally biased region" description="Polar residues" evidence="10">
    <location>
        <begin position="324"/>
        <end position="348"/>
    </location>
</feature>
<keyword evidence="2" id="KW-0488">Methylation</keyword>
<evidence type="ECO:0000256" key="10">
    <source>
        <dbReference type="SAM" id="MobiDB-lite"/>
    </source>
</evidence>
<dbReference type="GO" id="GO:0005829">
    <property type="term" value="C:cytosol"/>
    <property type="evidence" value="ECO:0007669"/>
    <property type="project" value="UniProtKB-SubCell"/>
</dbReference>
<dbReference type="SMART" id="SM00233">
    <property type="entry name" value="PH"/>
    <property type="match status" value="1"/>
</dbReference>
<dbReference type="STRING" id="99883.ENSTNIP00000013253"/>
<dbReference type="GO" id="GO:0005886">
    <property type="term" value="C:plasma membrane"/>
    <property type="evidence" value="ECO:0007669"/>
    <property type="project" value="TreeGrafter"/>
</dbReference>
<keyword evidence="5" id="KW-0597">Phosphoprotein</keyword>
<dbReference type="OMA" id="PCGYMLM"/>
<dbReference type="GO" id="GO:0008286">
    <property type="term" value="P:insulin receptor signaling pathway"/>
    <property type="evidence" value="ECO:0007669"/>
    <property type="project" value="InterPro"/>
</dbReference>
<evidence type="ECO:0000259" key="11">
    <source>
        <dbReference type="PROSITE" id="PS50003"/>
    </source>
</evidence>
<dbReference type="FunFam" id="2.30.29.30:FF:000291">
    <property type="entry name" value="insulin receptor substrate 2"/>
    <property type="match status" value="1"/>
</dbReference>
<feature type="region of interest" description="Disordered" evidence="10">
    <location>
        <begin position="743"/>
        <end position="804"/>
    </location>
</feature>
<evidence type="ECO:0000259" key="12">
    <source>
        <dbReference type="PROSITE" id="PS51064"/>
    </source>
</evidence>
<dbReference type="InterPro" id="IPR002404">
    <property type="entry name" value="IRS_PTB"/>
</dbReference>
<dbReference type="SUPFAM" id="SSF50729">
    <property type="entry name" value="PH domain-like"/>
    <property type="match status" value="2"/>
</dbReference>
<feature type="compositionally biased region" description="Low complexity" evidence="10">
    <location>
        <begin position="438"/>
        <end position="454"/>
    </location>
</feature>
<evidence type="ECO:0000256" key="1">
    <source>
        <dbReference type="ARBA" id="ARBA00004514"/>
    </source>
</evidence>
<dbReference type="GeneTree" id="ENSGT00940000161407"/>
<dbReference type="CDD" id="cd01204">
    <property type="entry name" value="PTB_IRS"/>
    <property type="match status" value="1"/>
</dbReference>
<feature type="region of interest" description="Disordered" evidence="10">
    <location>
        <begin position="679"/>
        <end position="708"/>
    </location>
</feature>
<dbReference type="InterPro" id="IPR011993">
    <property type="entry name" value="PH-like_dom_sf"/>
</dbReference>
<evidence type="ECO:0000256" key="6">
    <source>
        <dbReference type="ARBA" id="ARBA00022843"/>
    </source>
</evidence>
<dbReference type="SMART" id="SM00310">
    <property type="entry name" value="PTBI"/>
    <property type="match status" value="1"/>
</dbReference>
<evidence type="ECO:0000313" key="14">
    <source>
        <dbReference type="Proteomes" id="UP000007303"/>
    </source>
</evidence>
<keyword evidence="4" id="KW-1017">Isopeptide bond</keyword>
<evidence type="ECO:0000256" key="9">
    <source>
        <dbReference type="ARBA" id="ARBA00068176"/>
    </source>
</evidence>
<dbReference type="GO" id="GO:0051050">
    <property type="term" value="P:positive regulation of transport"/>
    <property type="evidence" value="ECO:0007669"/>
    <property type="project" value="UniProtKB-ARBA"/>
</dbReference>
<comment type="subunit">
    <text evidence="8">Interacts with PHIP. Interacts with SH2B1; this interaction enhances leptin-induced activation of the PI3-kinase pathway. Interacts with GRB2. Interacts with PIK3R1. Interacts with DVL2; this interaction promotes the Wnt/beta-catenin signaling pathway.</text>
</comment>
<dbReference type="InParanoid" id="H3CYB8"/>
<evidence type="ECO:0000313" key="13">
    <source>
        <dbReference type="Ensembl" id="ENSTNIP00000013253.1"/>
    </source>
</evidence>
<evidence type="ECO:0000256" key="8">
    <source>
        <dbReference type="ARBA" id="ARBA00063477"/>
    </source>
</evidence>
<dbReference type="AlphaFoldDB" id="H3CYB8"/>
<comment type="subcellular location">
    <subcellularLocation>
        <location evidence="1">Cytoplasm</location>
        <location evidence="1">Cytosol</location>
    </subcellularLocation>
</comment>
<evidence type="ECO:0000256" key="4">
    <source>
        <dbReference type="ARBA" id="ARBA00022499"/>
    </source>
</evidence>
<feature type="domain" description="PH" evidence="11">
    <location>
        <begin position="18"/>
        <end position="119"/>
    </location>
</feature>